<accession>A0A5J9VZM3</accession>
<protein>
    <recommendedName>
        <fullName evidence="3">Serine-threonine/tyrosine-protein kinase catalytic domain-containing protein</fullName>
    </recommendedName>
</protein>
<keyword evidence="2" id="KW-1185">Reference proteome</keyword>
<evidence type="ECO:0000313" key="1">
    <source>
        <dbReference type="EMBL" id="TVU41105.1"/>
    </source>
</evidence>
<comment type="caution">
    <text evidence="1">The sequence shown here is derived from an EMBL/GenBank/DDBJ whole genome shotgun (WGS) entry which is preliminary data.</text>
</comment>
<dbReference type="OrthoDB" id="677427at2759"/>
<reference evidence="1 2" key="1">
    <citation type="journal article" date="2019" name="Sci. Rep.">
        <title>A high-quality genome of Eragrostis curvula grass provides insights into Poaceae evolution and supports new strategies to enhance forage quality.</title>
        <authorList>
            <person name="Carballo J."/>
            <person name="Santos B.A.C.M."/>
            <person name="Zappacosta D."/>
            <person name="Garbus I."/>
            <person name="Selva J.P."/>
            <person name="Gallo C.A."/>
            <person name="Diaz A."/>
            <person name="Albertini E."/>
            <person name="Caccamo M."/>
            <person name="Echenique V."/>
        </authorList>
    </citation>
    <scope>NUCLEOTIDE SEQUENCE [LARGE SCALE GENOMIC DNA]</scope>
    <source>
        <strain evidence="2">cv. Victoria</strain>
        <tissue evidence="1">Leaf</tissue>
    </source>
</reference>
<dbReference type="EMBL" id="RWGY01000007">
    <property type="protein sequence ID" value="TVU41105.1"/>
    <property type="molecule type" value="Genomic_DNA"/>
</dbReference>
<gene>
    <name evidence="1" type="ORF">EJB05_14599</name>
</gene>
<dbReference type="AlphaFoldDB" id="A0A5J9VZM3"/>
<sequence>MVERMFKVAFWCVQEQPEARPPIGVVVKMLEGEMDIAPPVNPFQHLMAPPLATLPWTTTTSGGDTVTAPIGFDHCLAGGSRCTVILCYLVYLRNHLD</sequence>
<dbReference type="Proteomes" id="UP000324897">
    <property type="component" value="Chromosome 4"/>
</dbReference>
<evidence type="ECO:0000313" key="2">
    <source>
        <dbReference type="Proteomes" id="UP000324897"/>
    </source>
</evidence>
<dbReference type="Gramene" id="TVU41105">
    <property type="protein sequence ID" value="TVU41105"/>
    <property type="gene ID" value="EJB05_14599"/>
</dbReference>
<organism evidence="1 2">
    <name type="scientific">Eragrostis curvula</name>
    <name type="common">weeping love grass</name>
    <dbReference type="NCBI Taxonomy" id="38414"/>
    <lineage>
        <taxon>Eukaryota</taxon>
        <taxon>Viridiplantae</taxon>
        <taxon>Streptophyta</taxon>
        <taxon>Embryophyta</taxon>
        <taxon>Tracheophyta</taxon>
        <taxon>Spermatophyta</taxon>
        <taxon>Magnoliopsida</taxon>
        <taxon>Liliopsida</taxon>
        <taxon>Poales</taxon>
        <taxon>Poaceae</taxon>
        <taxon>PACMAD clade</taxon>
        <taxon>Chloridoideae</taxon>
        <taxon>Eragrostideae</taxon>
        <taxon>Eragrostidinae</taxon>
        <taxon>Eragrostis</taxon>
    </lineage>
</organism>
<evidence type="ECO:0008006" key="3">
    <source>
        <dbReference type="Google" id="ProtNLM"/>
    </source>
</evidence>
<proteinExistence type="predicted"/>
<name>A0A5J9VZM3_9POAL</name>
<feature type="non-terminal residue" evidence="1">
    <location>
        <position position="1"/>
    </location>
</feature>